<accession>A0ABY7QC30</accession>
<feature type="compositionally biased region" description="Basic and acidic residues" evidence="1">
    <location>
        <begin position="1"/>
        <end position="13"/>
    </location>
</feature>
<evidence type="ECO:0000313" key="2">
    <source>
        <dbReference type="EMBL" id="WBP90272.1"/>
    </source>
</evidence>
<feature type="region of interest" description="Disordered" evidence="1">
    <location>
        <begin position="1"/>
        <end position="30"/>
    </location>
</feature>
<evidence type="ECO:0000313" key="3">
    <source>
        <dbReference type="Proteomes" id="UP001212821"/>
    </source>
</evidence>
<dbReference type="Proteomes" id="UP001212821">
    <property type="component" value="Chromosome"/>
</dbReference>
<gene>
    <name evidence="2" type="ORF">O1G21_33365</name>
</gene>
<name>A0ABY7QC30_9ACTN</name>
<reference evidence="3" key="1">
    <citation type="submission" date="2022-12" db="EMBL/GenBank/DDBJ databases">
        <authorList>
            <person name="Mo P."/>
        </authorList>
    </citation>
    <scope>NUCLEOTIDE SEQUENCE [LARGE SCALE GENOMIC DNA]</scope>
    <source>
        <strain evidence="3">HUAS 3-15</strain>
    </source>
</reference>
<sequence>MVDAVDEARRQLRENALPKARERGREPVPTAEEAALARALAALVESAAELAEAISERITTPDTRKTYTLARDRLRREARNLAGDEKDITRRAR</sequence>
<dbReference type="EMBL" id="CP115450">
    <property type="protein sequence ID" value="WBP90272.1"/>
    <property type="molecule type" value="Genomic_DNA"/>
</dbReference>
<protein>
    <submittedName>
        <fullName evidence="2">Uncharacterized protein</fullName>
    </submittedName>
</protein>
<keyword evidence="3" id="KW-1185">Reference proteome</keyword>
<dbReference type="RefSeq" id="WP_270148946.1">
    <property type="nucleotide sequence ID" value="NZ_CP115450.1"/>
</dbReference>
<evidence type="ECO:0000256" key="1">
    <source>
        <dbReference type="SAM" id="MobiDB-lite"/>
    </source>
</evidence>
<proteinExistence type="predicted"/>
<organism evidence="2 3">
    <name type="scientific">Kitasatospora cathayae</name>
    <dbReference type="NCBI Taxonomy" id="3004092"/>
    <lineage>
        <taxon>Bacteria</taxon>
        <taxon>Bacillati</taxon>
        <taxon>Actinomycetota</taxon>
        <taxon>Actinomycetes</taxon>
        <taxon>Kitasatosporales</taxon>
        <taxon>Streptomycetaceae</taxon>
        <taxon>Kitasatospora</taxon>
    </lineage>
</organism>